<name>A0A3P3VWM9_9MICO</name>
<gene>
    <name evidence="2" type="ORF">EG850_11390</name>
</gene>
<evidence type="ECO:0000256" key="1">
    <source>
        <dbReference type="SAM" id="Phobius"/>
    </source>
</evidence>
<keyword evidence="1" id="KW-1133">Transmembrane helix</keyword>
<proteinExistence type="predicted"/>
<keyword evidence="1" id="KW-0472">Membrane</keyword>
<evidence type="ECO:0000313" key="2">
    <source>
        <dbReference type="EMBL" id="RRJ85859.1"/>
    </source>
</evidence>
<dbReference type="Proteomes" id="UP000274391">
    <property type="component" value="Unassembled WGS sequence"/>
</dbReference>
<dbReference type="PANTHER" id="PTHR37826">
    <property type="entry name" value="FLOTILLIN BAND_7_5 DOMAIN PROTEIN"/>
    <property type="match status" value="1"/>
</dbReference>
<evidence type="ECO:0000313" key="3">
    <source>
        <dbReference type="Proteomes" id="UP000274391"/>
    </source>
</evidence>
<reference evidence="2 3" key="1">
    <citation type="submission" date="2018-11" db="EMBL/GenBank/DDBJ databases">
        <title>YIM 102482-1 draft genome.</title>
        <authorList>
            <person name="Li G."/>
            <person name="Jiang Y."/>
        </authorList>
    </citation>
    <scope>NUCLEOTIDE SEQUENCE [LARGE SCALE GENOMIC DNA]</scope>
    <source>
        <strain evidence="2 3">YIM 102482-1</strain>
    </source>
</reference>
<keyword evidence="1" id="KW-0812">Transmembrane</keyword>
<dbReference type="EMBL" id="RQVS01000016">
    <property type="protein sequence ID" value="RRJ85859.1"/>
    <property type="molecule type" value="Genomic_DNA"/>
</dbReference>
<dbReference type="PANTHER" id="PTHR37826:SF3">
    <property type="entry name" value="J DOMAIN-CONTAINING PROTEIN"/>
    <property type="match status" value="1"/>
</dbReference>
<keyword evidence="3" id="KW-1185">Reference proteome</keyword>
<accession>A0A3P3VWM9</accession>
<dbReference type="AlphaFoldDB" id="A0A3P3VWM9"/>
<organism evidence="2 3">
    <name type="scientific">Gulosibacter macacae</name>
    <dbReference type="NCBI Taxonomy" id="2488791"/>
    <lineage>
        <taxon>Bacteria</taxon>
        <taxon>Bacillati</taxon>
        <taxon>Actinomycetota</taxon>
        <taxon>Actinomycetes</taxon>
        <taxon>Micrococcales</taxon>
        <taxon>Microbacteriaceae</taxon>
        <taxon>Gulosibacter</taxon>
    </lineage>
</organism>
<comment type="caution">
    <text evidence="2">The sequence shown here is derived from an EMBL/GenBank/DDBJ whole genome shotgun (WGS) entry which is preliminary data.</text>
</comment>
<sequence length="357" mass="39705">MLVCHFCRHEWNEASLEQQFGLDTDISQLRGTTIASGAGNIQESTKDVLTLKCQACGSEVIVNTAEALQSRCHWCRQTLSVNTQIPNGAVPDGLLPFKVPREQAIASIDEFVKKRRFFAHPTFVKEFAPTEVVGVYLPFVTIDANAHVTYEGHGEILRRSYMVKRGDRQVQLYDADVFHLGRAFDLHVDDIMIESSGARADQDTSKNTNNIINAILPFDVKEAVAYNANYLRGYTSERRDREVDHMGGDASERVLSIGRNRANELTTQYNRGVRWETETLQLQGTRWVSLYVPVWLYSYYQTKGSGAGLTHYVAVNGRTGTTMGSVPVRQGRLIGISTVIGIVGTIIGGTLAWLAIS</sequence>
<feature type="transmembrane region" description="Helical" evidence="1">
    <location>
        <begin position="333"/>
        <end position="356"/>
    </location>
</feature>
<dbReference type="OrthoDB" id="3182597at2"/>
<protein>
    <submittedName>
        <fullName evidence="2">TFIIB-type zinc ribbon-containing protein</fullName>
    </submittedName>
</protein>